<evidence type="ECO:0000256" key="1">
    <source>
        <dbReference type="SAM" id="Phobius"/>
    </source>
</evidence>
<evidence type="ECO:0000259" key="2">
    <source>
        <dbReference type="Pfam" id="PF09851"/>
    </source>
</evidence>
<keyword evidence="4" id="KW-1185">Reference proteome</keyword>
<gene>
    <name evidence="3" type="ORF">ACFPGP_00490</name>
</gene>
<keyword evidence="1" id="KW-0812">Transmembrane</keyword>
<reference evidence="4" key="1">
    <citation type="journal article" date="2019" name="Int. J. Syst. Evol. Microbiol.">
        <title>The Global Catalogue of Microorganisms (GCM) 10K type strain sequencing project: providing services to taxonomists for standard genome sequencing and annotation.</title>
        <authorList>
            <consortium name="The Broad Institute Genomics Platform"/>
            <consortium name="The Broad Institute Genome Sequencing Center for Infectious Disease"/>
            <person name="Wu L."/>
            <person name="Ma J."/>
        </authorList>
    </citation>
    <scope>NUCLEOTIDE SEQUENCE [LARGE SCALE GENOMIC DNA]</scope>
    <source>
        <strain evidence="4">DFY41</strain>
    </source>
</reference>
<feature type="domain" description="SHOCT" evidence="2">
    <location>
        <begin position="60"/>
        <end position="85"/>
    </location>
</feature>
<accession>A0ABW0BD19</accession>
<dbReference type="Pfam" id="PF09851">
    <property type="entry name" value="SHOCT"/>
    <property type="match status" value="1"/>
</dbReference>
<proteinExistence type="predicted"/>
<sequence length="91" mass="10600">MKHSQKELRTMMGWYNDGMGWGGWLVMLLGMVAFWGLVIWAVVVLFRDSRADDSRPAHPDPLNTLDERFARGEIDETEYRDRADVLRAVHH</sequence>
<comment type="caution">
    <text evidence="3">The sequence shown here is derived from an EMBL/GenBank/DDBJ whole genome shotgun (WGS) entry which is preliminary data.</text>
</comment>
<dbReference type="RefSeq" id="WP_378585415.1">
    <property type="nucleotide sequence ID" value="NZ_JBHSKD010000002.1"/>
</dbReference>
<dbReference type="InterPro" id="IPR018649">
    <property type="entry name" value="SHOCT"/>
</dbReference>
<dbReference type="Proteomes" id="UP001596087">
    <property type="component" value="Unassembled WGS sequence"/>
</dbReference>
<keyword evidence="1" id="KW-0472">Membrane</keyword>
<protein>
    <submittedName>
        <fullName evidence="3">SHOCT domain-containing protein</fullName>
    </submittedName>
</protein>
<evidence type="ECO:0000313" key="4">
    <source>
        <dbReference type="Proteomes" id="UP001596087"/>
    </source>
</evidence>
<feature type="transmembrane region" description="Helical" evidence="1">
    <location>
        <begin position="20"/>
        <end position="46"/>
    </location>
</feature>
<dbReference type="EMBL" id="JBHSKD010000002">
    <property type="protein sequence ID" value="MFC5175126.1"/>
    <property type="molecule type" value="Genomic_DNA"/>
</dbReference>
<organism evidence="3 4">
    <name type="scientific">Nocardioides taihuensis</name>
    <dbReference type="NCBI Taxonomy" id="1835606"/>
    <lineage>
        <taxon>Bacteria</taxon>
        <taxon>Bacillati</taxon>
        <taxon>Actinomycetota</taxon>
        <taxon>Actinomycetes</taxon>
        <taxon>Propionibacteriales</taxon>
        <taxon>Nocardioidaceae</taxon>
        <taxon>Nocardioides</taxon>
    </lineage>
</organism>
<keyword evidence="1" id="KW-1133">Transmembrane helix</keyword>
<name>A0ABW0BD19_9ACTN</name>
<evidence type="ECO:0000313" key="3">
    <source>
        <dbReference type="EMBL" id="MFC5175126.1"/>
    </source>
</evidence>